<dbReference type="EMBL" id="JAYGIL010000009">
    <property type="protein sequence ID" value="MEA5403033.1"/>
    <property type="molecule type" value="Genomic_DNA"/>
</dbReference>
<keyword evidence="2 5" id="KW-0808">Transferase</keyword>
<comment type="pathway">
    <text evidence="2">Cofactor biosynthesis; thiamine diphosphate biosynthesis; thiamine diphosphate from thiamine phosphate: step 1/1.</text>
</comment>
<dbReference type="Pfam" id="PF02769">
    <property type="entry name" value="AIRS_C"/>
    <property type="match status" value="1"/>
</dbReference>
<dbReference type="Pfam" id="PF00586">
    <property type="entry name" value="AIRS"/>
    <property type="match status" value="1"/>
</dbReference>
<feature type="binding site" evidence="2">
    <location>
        <position position="51"/>
    </location>
    <ligand>
        <name>Mg(2+)</name>
        <dbReference type="ChEBI" id="CHEBI:18420"/>
        <label>4</label>
    </ligand>
</feature>
<feature type="domain" description="PurM-like N-terminal" evidence="3">
    <location>
        <begin position="35"/>
        <end position="147"/>
    </location>
</feature>
<comment type="caution">
    <text evidence="5">The sequence shown here is derived from an EMBL/GenBank/DDBJ whole genome shotgun (WGS) entry which is preliminary data.</text>
</comment>
<feature type="binding site" evidence="2">
    <location>
        <position position="37"/>
    </location>
    <ligand>
        <name>Mg(2+)</name>
        <dbReference type="ChEBI" id="CHEBI:18420"/>
        <label>3</label>
    </ligand>
</feature>
<dbReference type="InterPro" id="IPR010918">
    <property type="entry name" value="PurM-like_C_dom"/>
</dbReference>
<dbReference type="CDD" id="cd02194">
    <property type="entry name" value="ThiL"/>
    <property type="match status" value="1"/>
</dbReference>
<dbReference type="InterPro" id="IPR006283">
    <property type="entry name" value="ThiL-like"/>
</dbReference>
<dbReference type="PANTHER" id="PTHR30270:SF0">
    <property type="entry name" value="THIAMINE-MONOPHOSPHATE KINASE"/>
    <property type="match status" value="1"/>
</dbReference>
<feature type="binding site" evidence="2">
    <location>
        <position position="156"/>
    </location>
    <ligand>
        <name>ATP</name>
        <dbReference type="ChEBI" id="CHEBI:30616"/>
    </ligand>
</feature>
<evidence type="ECO:0000313" key="6">
    <source>
        <dbReference type="Proteomes" id="UP001303899"/>
    </source>
</evidence>
<keyword evidence="2 5" id="KW-0418">Kinase</keyword>
<dbReference type="SUPFAM" id="SSF55326">
    <property type="entry name" value="PurM N-terminal domain-like"/>
    <property type="match status" value="1"/>
</dbReference>
<comment type="function">
    <text evidence="2">Catalyzes the ATP-dependent phosphorylation of thiamine-monophosphate (TMP) to form thiamine-pyrophosphate (TPP), the active form of vitamin B1.</text>
</comment>
<keyword evidence="2" id="KW-0547">Nucleotide-binding</keyword>
<feature type="binding site" evidence="2">
    <location>
        <position position="234"/>
    </location>
    <ligand>
        <name>Mg(2+)</name>
        <dbReference type="ChEBI" id="CHEBI:18420"/>
        <label>3</label>
    </ligand>
</feature>
<feature type="binding site" evidence="2">
    <location>
        <position position="82"/>
    </location>
    <ligand>
        <name>Mg(2+)</name>
        <dbReference type="ChEBI" id="CHEBI:18420"/>
        <label>2</label>
    </ligand>
</feature>
<name>A0ABU5S3F2_9BACT</name>
<evidence type="ECO:0000256" key="1">
    <source>
        <dbReference type="ARBA" id="ARBA00022977"/>
    </source>
</evidence>
<dbReference type="Gene3D" id="3.90.650.10">
    <property type="entry name" value="PurM-like C-terminal domain"/>
    <property type="match status" value="1"/>
</dbReference>
<feature type="binding site" evidence="2">
    <location>
        <position position="37"/>
    </location>
    <ligand>
        <name>Mg(2+)</name>
        <dbReference type="ChEBI" id="CHEBI:18420"/>
        <label>4</label>
    </ligand>
</feature>
<keyword evidence="6" id="KW-1185">Reference proteome</keyword>
<gene>
    <name evidence="2 5" type="primary">thiL</name>
    <name evidence="5" type="ORF">VB776_08910</name>
</gene>
<feature type="binding site" evidence="2">
    <location>
        <position position="60"/>
    </location>
    <ligand>
        <name>substrate</name>
    </ligand>
</feature>
<dbReference type="InterPro" id="IPR016188">
    <property type="entry name" value="PurM-like_N"/>
</dbReference>
<keyword evidence="1 2" id="KW-0784">Thiamine biosynthesis</keyword>
<feature type="binding site" evidence="2">
    <location>
        <begin position="129"/>
        <end position="130"/>
    </location>
    <ligand>
        <name>ATP</name>
        <dbReference type="ChEBI" id="CHEBI:30616"/>
    </ligand>
</feature>
<reference evidence="5 6" key="1">
    <citation type="submission" date="2023-12" db="EMBL/GenBank/DDBJ databases">
        <title>Novel species of the genus Arcicella isolated from rivers.</title>
        <authorList>
            <person name="Lu H."/>
        </authorList>
    </citation>
    <scope>NUCLEOTIDE SEQUENCE [LARGE SCALE GENOMIC DNA]</scope>
    <source>
        <strain evidence="5 6">DC2W</strain>
    </source>
</reference>
<feature type="domain" description="PurM-like C-terminal" evidence="4">
    <location>
        <begin position="212"/>
        <end position="306"/>
    </location>
</feature>
<dbReference type="Gene3D" id="3.30.1330.10">
    <property type="entry name" value="PurM-like, N-terminal domain"/>
    <property type="match status" value="1"/>
</dbReference>
<evidence type="ECO:0000256" key="2">
    <source>
        <dbReference type="HAMAP-Rule" id="MF_02128"/>
    </source>
</evidence>
<feature type="binding site" evidence="2">
    <location>
        <position position="287"/>
    </location>
    <ligand>
        <name>substrate</name>
    </ligand>
</feature>
<dbReference type="NCBIfam" id="TIGR01379">
    <property type="entry name" value="thiL"/>
    <property type="match status" value="1"/>
</dbReference>
<feature type="binding site" evidence="2">
    <location>
        <position position="53"/>
    </location>
    <ligand>
        <name>Mg(2+)</name>
        <dbReference type="ChEBI" id="CHEBI:18420"/>
        <label>1</label>
    </ligand>
</feature>
<feature type="binding site" evidence="2">
    <location>
        <position position="130"/>
    </location>
    <ligand>
        <name>Mg(2+)</name>
        <dbReference type="ChEBI" id="CHEBI:18420"/>
        <label>1</label>
    </ligand>
</feature>
<dbReference type="Proteomes" id="UP001303899">
    <property type="component" value="Unassembled WGS sequence"/>
</dbReference>
<keyword evidence="2" id="KW-0479">Metal-binding</keyword>
<dbReference type="InterPro" id="IPR036676">
    <property type="entry name" value="PurM-like_C_sf"/>
</dbReference>
<evidence type="ECO:0000259" key="3">
    <source>
        <dbReference type="Pfam" id="PF00586"/>
    </source>
</evidence>
<dbReference type="InterPro" id="IPR036921">
    <property type="entry name" value="PurM-like_N_sf"/>
</dbReference>
<organism evidence="5 6">
    <name type="scientific">Arcicella gelida</name>
    <dbReference type="NCBI Taxonomy" id="2984195"/>
    <lineage>
        <taxon>Bacteria</taxon>
        <taxon>Pseudomonadati</taxon>
        <taxon>Bacteroidota</taxon>
        <taxon>Cytophagia</taxon>
        <taxon>Cytophagales</taxon>
        <taxon>Flectobacillaceae</taxon>
        <taxon>Arcicella</taxon>
    </lineage>
</organism>
<comment type="similarity">
    <text evidence="2">Belongs to the thiamine-monophosphate kinase family.</text>
</comment>
<feature type="binding site" evidence="2">
    <location>
        <position position="82"/>
    </location>
    <ligand>
        <name>Mg(2+)</name>
        <dbReference type="ChEBI" id="CHEBI:18420"/>
        <label>3</label>
    </ligand>
</feature>
<dbReference type="PIRSF" id="PIRSF005303">
    <property type="entry name" value="Thiam_monoph_kin"/>
    <property type="match status" value="1"/>
</dbReference>
<feature type="binding site" evidence="2">
    <location>
        <position position="112"/>
    </location>
    <ligand>
        <name>ATP</name>
        <dbReference type="ChEBI" id="CHEBI:30616"/>
    </ligand>
</feature>
<comment type="catalytic activity">
    <reaction evidence="2">
        <text>thiamine phosphate + ATP = thiamine diphosphate + ADP</text>
        <dbReference type="Rhea" id="RHEA:15913"/>
        <dbReference type="ChEBI" id="CHEBI:30616"/>
        <dbReference type="ChEBI" id="CHEBI:37575"/>
        <dbReference type="ChEBI" id="CHEBI:58937"/>
        <dbReference type="ChEBI" id="CHEBI:456216"/>
        <dbReference type="EC" id="2.7.4.16"/>
    </reaction>
</comment>
<proteinExistence type="inferred from homology"/>
<feature type="binding site" evidence="2">
    <location>
        <position position="82"/>
    </location>
    <ligand>
        <name>Mg(2+)</name>
        <dbReference type="ChEBI" id="CHEBI:18420"/>
        <label>4</label>
    </ligand>
</feature>
<evidence type="ECO:0000313" key="5">
    <source>
        <dbReference type="EMBL" id="MEA5403033.1"/>
    </source>
</evidence>
<dbReference type="SUPFAM" id="SSF56042">
    <property type="entry name" value="PurM C-terminal domain-like"/>
    <property type="match status" value="1"/>
</dbReference>
<dbReference type="PANTHER" id="PTHR30270">
    <property type="entry name" value="THIAMINE-MONOPHOSPHATE KINASE"/>
    <property type="match status" value="1"/>
</dbReference>
<feature type="binding site" evidence="2">
    <location>
        <position position="237"/>
    </location>
    <ligand>
        <name>Mg(2+)</name>
        <dbReference type="ChEBI" id="CHEBI:18420"/>
        <label>5</label>
    </ligand>
</feature>
<dbReference type="GO" id="GO:0009030">
    <property type="term" value="F:thiamine-phosphate kinase activity"/>
    <property type="evidence" value="ECO:0007669"/>
    <property type="project" value="UniProtKB-EC"/>
</dbReference>
<evidence type="ECO:0000259" key="4">
    <source>
        <dbReference type="Pfam" id="PF02769"/>
    </source>
</evidence>
<feature type="binding site" evidence="2">
    <location>
        <position position="236"/>
    </location>
    <ligand>
        <name>ATP</name>
        <dbReference type="ChEBI" id="CHEBI:30616"/>
    </ligand>
</feature>
<feature type="binding site" evidence="2">
    <location>
        <position position="339"/>
    </location>
    <ligand>
        <name>substrate</name>
    </ligand>
</feature>
<keyword evidence="2" id="KW-0460">Magnesium</keyword>
<dbReference type="RefSeq" id="WP_323328164.1">
    <property type="nucleotide sequence ID" value="NZ_JAYGIL010000009.1"/>
</dbReference>
<keyword evidence="2" id="KW-0067">ATP-binding</keyword>
<dbReference type="HAMAP" id="MF_02128">
    <property type="entry name" value="TMP_kinase"/>
    <property type="match status" value="1"/>
</dbReference>
<sequence>METRTELSTIGEFGLIKLIDSKFQTINPETIKGIGDDAAIIDTAGKELVISTDLLMEGIHFDLAYTPLKHLGYKAVAVNVSDIAAMNAIPKQITVSLGLSNRFSVEAIEELYEGIKIACDEYKVDLVGGDTSASRSGLVISITALGTAEKKNIVQRNTANTNDIICVSGDLGAAYIGLQTLEREKQVFLANPDMQPQLDKDKDYVIERQLKPNARMDVIYELRDLGVIPTAMIDVSDGLASEILHLCKNSGTGAVIFEDKIPIDDQTYLVATELNFSPMTAALNGGEDYELLFTVKQEDFETIKNMSDISFLGYMTNDVDGVKLMMKSGTLINVTSPGFEHF</sequence>
<protein>
    <recommendedName>
        <fullName evidence="2">Thiamine-monophosphate kinase</fullName>
        <shortName evidence="2">TMP kinase</shortName>
        <shortName evidence="2">Thiamine-phosphate kinase</shortName>
        <ecNumber evidence="2">2.7.4.16</ecNumber>
    </recommendedName>
</protein>
<feature type="binding site" evidence="2">
    <location>
        <position position="53"/>
    </location>
    <ligand>
        <name>Mg(2+)</name>
        <dbReference type="ChEBI" id="CHEBI:18420"/>
        <label>2</label>
    </ligand>
</feature>
<comment type="miscellaneous">
    <text evidence="2">Reaction mechanism of ThiL seems to utilize a direct, inline transfer of the gamma-phosphate of ATP to TMP rather than a phosphorylated enzyme intermediate.</text>
</comment>
<accession>A0ABU5S3F2</accession>
<feature type="binding site" evidence="2">
    <location>
        <position position="52"/>
    </location>
    <ligand>
        <name>Mg(2+)</name>
        <dbReference type="ChEBI" id="CHEBI:18420"/>
        <label>1</label>
    </ligand>
</feature>
<dbReference type="EC" id="2.7.4.16" evidence="2"/>